<reference evidence="7" key="1">
    <citation type="journal article" date="2019" name="Int. J. Syst. Evol. Microbiol.">
        <title>The Global Catalogue of Microorganisms (GCM) 10K type strain sequencing project: providing services to taxonomists for standard genome sequencing and annotation.</title>
        <authorList>
            <consortium name="The Broad Institute Genomics Platform"/>
            <consortium name="The Broad Institute Genome Sequencing Center for Infectious Disease"/>
            <person name="Wu L."/>
            <person name="Ma J."/>
        </authorList>
    </citation>
    <scope>NUCLEOTIDE SEQUENCE [LARGE SCALE GENOMIC DNA]</scope>
    <source>
        <strain evidence="7">CGMCC 4.7397</strain>
    </source>
</reference>
<evidence type="ECO:0000313" key="7">
    <source>
        <dbReference type="Proteomes" id="UP001596119"/>
    </source>
</evidence>
<dbReference type="InterPro" id="IPR008778">
    <property type="entry name" value="Pirin_C_dom"/>
</dbReference>
<feature type="compositionally biased region" description="Pro residues" evidence="3">
    <location>
        <begin position="308"/>
        <end position="318"/>
    </location>
</feature>
<feature type="domain" description="Pirin C-terminal" evidence="5">
    <location>
        <begin position="191"/>
        <end position="287"/>
    </location>
</feature>
<comment type="caution">
    <text evidence="6">The sequence shown here is derived from an EMBL/GenBank/DDBJ whole genome shotgun (WGS) entry which is preliminary data.</text>
</comment>
<dbReference type="Pfam" id="PF02678">
    <property type="entry name" value="Pirin"/>
    <property type="match status" value="1"/>
</dbReference>
<dbReference type="InterPro" id="IPR014710">
    <property type="entry name" value="RmlC-like_jellyroll"/>
</dbReference>
<dbReference type="PANTHER" id="PTHR13903">
    <property type="entry name" value="PIRIN-RELATED"/>
    <property type="match status" value="1"/>
</dbReference>
<dbReference type="Pfam" id="PF05726">
    <property type="entry name" value="Pirin_C"/>
    <property type="match status" value="1"/>
</dbReference>
<feature type="region of interest" description="Disordered" evidence="3">
    <location>
        <begin position="303"/>
        <end position="325"/>
    </location>
</feature>
<dbReference type="Proteomes" id="UP001596119">
    <property type="component" value="Unassembled WGS sequence"/>
</dbReference>
<evidence type="ECO:0000313" key="6">
    <source>
        <dbReference type="EMBL" id="MFC5950986.1"/>
    </source>
</evidence>
<evidence type="ECO:0000256" key="1">
    <source>
        <dbReference type="ARBA" id="ARBA00008416"/>
    </source>
</evidence>
<evidence type="ECO:0000259" key="4">
    <source>
        <dbReference type="Pfam" id="PF02678"/>
    </source>
</evidence>
<dbReference type="PIRSF" id="PIRSF006232">
    <property type="entry name" value="Pirin"/>
    <property type="match status" value="1"/>
</dbReference>
<accession>A0ABW1IBC1</accession>
<evidence type="ECO:0000259" key="5">
    <source>
        <dbReference type="Pfam" id="PF05726"/>
    </source>
</evidence>
<dbReference type="EMBL" id="JBHSQK010000060">
    <property type="protein sequence ID" value="MFC5950986.1"/>
    <property type="molecule type" value="Genomic_DNA"/>
</dbReference>
<evidence type="ECO:0000256" key="3">
    <source>
        <dbReference type="SAM" id="MobiDB-lite"/>
    </source>
</evidence>
<organism evidence="6 7">
    <name type="scientific">Pseudonocardia lutea</name>
    <dbReference type="NCBI Taxonomy" id="2172015"/>
    <lineage>
        <taxon>Bacteria</taxon>
        <taxon>Bacillati</taxon>
        <taxon>Actinomycetota</taxon>
        <taxon>Actinomycetes</taxon>
        <taxon>Pseudonocardiales</taxon>
        <taxon>Pseudonocardiaceae</taxon>
        <taxon>Pseudonocardia</taxon>
    </lineage>
</organism>
<gene>
    <name evidence="6" type="ORF">ACFQH9_22220</name>
</gene>
<dbReference type="CDD" id="cd02909">
    <property type="entry name" value="cupin_pirin_N"/>
    <property type="match status" value="1"/>
</dbReference>
<dbReference type="InterPro" id="IPR011051">
    <property type="entry name" value="RmlC_Cupin_sf"/>
</dbReference>
<dbReference type="RefSeq" id="WP_379568514.1">
    <property type="nucleotide sequence ID" value="NZ_JBHSQK010000060.1"/>
</dbReference>
<comment type="similarity">
    <text evidence="1 2">Belongs to the pirin family.</text>
</comment>
<keyword evidence="7" id="KW-1185">Reference proteome</keyword>
<dbReference type="SUPFAM" id="SSF51182">
    <property type="entry name" value="RmlC-like cupins"/>
    <property type="match status" value="1"/>
</dbReference>
<dbReference type="CDD" id="cd02247">
    <property type="entry name" value="cupin_pirin_C"/>
    <property type="match status" value="1"/>
</dbReference>
<sequence>MSDVTADPRVTVCGSRATGGPVSELLEPRRVPLGEGTQVRRLLPSLGRRMVGAWCFVDHYGPDEIAAEPGMQVAPHPHIGLQTVSWLLEGEVHHRDSLGSDVLVRPGELGLMTAGRGIAHSEQSPDPHSPLLHGAQLWVALPGEERAVAPRFEHHADLPQVTAHGLRGTVLLGRLGEALSPGRVHSPLLGVDVRLAAGAASALPLEPDFEHAVLTVSGAPEVDGRVVSPGTLLYLGTGRREVPLRAGPESRFLLLGGVPFAEQLVMWWNFVGRSGEEVAEARAQWQAEIAGGADHRFGAVTGYEGPPLAAPALPPTPLRPRGRER</sequence>
<feature type="domain" description="Pirin N-terminal" evidence="4">
    <location>
        <begin position="38"/>
        <end position="139"/>
    </location>
</feature>
<protein>
    <submittedName>
        <fullName evidence="6">Pirin family protein</fullName>
    </submittedName>
</protein>
<evidence type="ECO:0000256" key="2">
    <source>
        <dbReference type="RuleBase" id="RU003457"/>
    </source>
</evidence>
<dbReference type="InterPro" id="IPR003829">
    <property type="entry name" value="Pirin_N_dom"/>
</dbReference>
<name>A0ABW1IBC1_9PSEU</name>
<dbReference type="Gene3D" id="2.60.120.10">
    <property type="entry name" value="Jelly Rolls"/>
    <property type="match status" value="2"/>
</dbReference>
<proteinExistence type="inferred from homology"/>
<dbReference type="InterPro" id="IPR012093">
    <property type="entry name" value="Pirin"/>
</dbReference>
<dbReference type="PANTHER" id="PTHR13903:SF8">
    <property type="entry name" value="PIRIN"/>
    <property type="match status" value="1"/>
</dbReference>